<dbReference type="InterPro" id="IPR036320">
    <property type="entry name" value="Glycosyl_Trfase_fam3_N_dom_sf"/>
</dbReference>
<dbReference type="InterPro" id="IPR000312">
    <property type="entry name" value="Glycosyl_Trfase_fam3"/>
</dbReference>
<evidence type="ECO:0000259" key="8">
    <source>
        <dbReference type="Pfam" id="PF00591"/>
    </source>
</evidence>
<evidence type="ECO:0000256" key="1">
    <source>
        <dbReference type="ARBA" id="ARBA00004907"/>
    </source>
</evidence>
<evidence type="ECO:0000313" key="11">
    <source>
        <dbReference type="EMBL" id="CAB5045404.1"/>
    </source>
</evidence>
<accession>A0A6J6AHT7</accession>
<dbReference type="EC" id="2.4.2.18" evidence="2"/>
<dbReference type="SUPFAM" id="SSF47648">
    <property type="entry name" value="Nucleoside phosphorylase/phosphoribosyltransferase N-terminal domain"/>
    <property type="match status" value="1"/>
</dbReference>
<dbReference type="FunFam" id="3.40.1030.10:FF:000002">
    <property type="entry name" value="Anthranilate phosphoribosyltransferase"/>
    <property type="match status" value="1"/>
</dbReference>
<dbReference type="HAMAP" id="MF_00211">
    <property type="entry name" value="TrpD"/>
    <property type="match status" value="1"/>
</dbReference>
<evidence type="ECO:0000256" key="6">
    <source>
        <dbReference type="ARBA" id="ARBA00022822"/>
    </source>
</evidence>
<dbReference type="GO" id="GO:0004048">
    <property type="term" value="F:anthranilate phosphoribosyltransferase activity"/>
    <property type="evidence" value="ECO:0007669"/>
    <property type="project" value="UniProtKB-EC"/>
</dbReference>
<dbReference type="SUPFAM" id="SSF52418">
    <property type="entry name" value="Nucleoside phosphorylase/phosphoribosyltransferase catalytic domain"/>
    <property type="match status" value="1"/>
</dbReference>
<name>A0A6J6AHT7_9ZZZZ</name>
<dbReference type="EMBL" id="CAFBQH010000009">
    <property type="protein sequence ID" value="CAB5045404.1"/>
    <property type="molecule type" value="Genomic_DNA"/>
</dbReference>
<protein>
    <recommendedName>
        <fullName evidence="2">anthranilate phosphoribosyltransferase</fullName>
        <ecNumber evidence="2">2.4.2.18</ecNumber>
    </recommendedName>
</protein>
<dbReference type="PANTHER" id="PTHR43285:SF2">
    <property type="entry name" value="ANTHRANILATE PHOSPHORIBOSYLTRANSFERASE"/>
    <property type="match status" value="1"/>
</dbReference>
<dbReference type="AlphaFoldDB" id="A0A6J6AHT7"/>
<dbReference type="Pfam" id="PF00591">
    <property type="entry name" value="Glycos_transf_3"/>
    <property type="match status" value="1"/>
</dbReference>
<sequence>MAHSPEFIGWPTLLGHLLERRDLDSSQAEAAITQILNGSATPSQMTAFIIAMRAKGETTEELEGMLHAVRSAGMKVHLDADVASRAIDIVGTGGDKSSTVNVSTMSALVVAAAGVPVCKHGNRAASSQCGAADLLEAAGVAIELDPQGVEASIAATGFGFCLAAQFHPAFRYTGPSRREIGVPTAFNLLGPMANPAPISNMLVGVAMPNMMEAMVGALASRNVTSAWVVHGHEGLDELAVSGPNIVYELRDGNISRFEIDAADFGITHSTLADVRGGDAQENLAIMNKVFAGGRGAVRDIVSFNAGCALFVARHVASVADGIDVARATIDSGAAATMLSKVVAVSTAEAVRMRV</sequence>
<dbReference type="Gene3D" id="1.20.970.10">
    <property type="entry name" value="Transferase, Pyrimidine Nucleoside Phosphorylase, Chain C"/>
    <property type="match status" value="1"/>
</dbReference>
<keyword evidence="7" id="KW-0057">Aromatic amino acid biosynthesis</keyword>
<dbReference type="GO" id="GO:0005829">
    <property type="term" value="C:cytosol"/>
    <property type="evidence" value="ECO:0007669"/>
    <property type="project" value="TreeGrafter"/>
</dbReference>
<dbReference type="InterPro" id="IPR035902">
    <property type="entry name" value="Nuc_phospho_transferase"/>
</dbReference>
<evidence type="ECO:0000256" key="2">
    <source>
        <dbReference type="ARBA" id="ARBA00011948"/>
    </source>
</evidence>
<evidence type="ECO:0000256" key="3">
    <source>
        <dbReference type="ARBA" id="ARBA00022605"/>
    </source>
</evidence>
<keyword evidence="3" id="KW-0028">Amino-acid biosynthesis</keyword>
<evidence type="ECO:0000256" key="5">
    <source>
        <dbReference type="ARBA" id="ARBA00022679"/>
    </source>
</evidence>
<keyword evidence="6" id="KW-0822">Tryptophan biosynthesis</keyword>
<comment type="pathway">
    <text evidence="1">Amino-acid biosynthesis; L-tryptophan biosynthesis; L-tryptophan from chorismate: step 2/5.</text>
</comment>
<dbReference type="InterPro" id="IPR017459">
    <property type="entry name" value="Glycosyl_Trfase_fam3_N_dom"/>
</dbReference>
<feature type="domain" description="Glycosyl transferase family 3" evidence="8">
    <location>
        <begin position="85"/>
        <end position="334"/>
    </location>
</feature>
<dbReference type="PANTHER" id="PTHR43285">
    <property type="entry name" value="ANTHRANILATE PHOSPHORIBOSYLTRANSFERASE"/>
    <property type="match status" value="1"/>
</dbReference>
<feature type="domain" description="Glycosyl transferase family 3 N-terminal" evidence="9">
    <location>
        <begin position="12"/>
        <end position="73"/>
    </location>
</feature>
<evidence type="ECO:0000256" key="7">
    <source>
        <dbReference type="ARBA" id="ARBA00023141"/>
    </source>
</evidence>
<keyword evidence="5" id="KW-0808">Transferase</keyword>
<evidence type="ECO:0000313" key="10">
    <source>
        <dbReference type="EMBL" id="CAB4368114.1"/>
    </source>
</evidence>
<organism evidence="10">
    <name type="scientific">freshwater metagenome</name>
    <dbReference type="NCBI Taxonomy" id="449393"/>
    <lineage>
        <taxon>unclassified sequences</taxon>
        <taxon>metagenomes</taxon>
        <taxon>ecological metagenomes</taxon>
    </lineage>
</organism>
<keyword evidence="4" id="KW-0328">Glycosyltransferase</keyword>
<dbReference type="Gene3D" id="3.40.1030.10">
    <property type="entry name" value="Nucleoside phosphorylase/phosphoribosyltransferase catalytic domain"/>
    <property type="match status" value="1"/>
</dbReference>
<proteinExistence type="inferred from homology"/>
<reference evidence="10" key="1">
    <citation type="submission" date="2020-05" db="EMBL/GenBank/DDBJ databases">
        <authorList>
            <person name="Chiriac C."/>
            <person name="Salcher M."/>
            <person name="Ghai R."/>
            <person name="Kavagutti S V."/>
        </authorList>
    </citation>
    <scope>NUCLEOTIDE SEQUENCE</scope>
</reference>
<dbReference type="Pfam" id="PF02885">
    <property type="entry name" value="Glycos_trans_3N"/>
    <property type="match status" value="1"/>
</dbReference>
<evidence type="ECO:0000259" key="9">
    <source>
        <dbReference type="Pfam" id="PF02885"/>
    </source>
</evidence>
<dbReference type="EMBL" id="CAETWZ010000085">
    <property type="protein sequence ID" value="CAB4368114.1"/>
    <property type="molecule type" value="Genomic_DNA"/>
</dbReference>
<dbReference type="InterPro" id="IPR005940">
    <property type="entry name" value="Anthranilate_Pribosyl_Tfrase"/>
</dbReference>
<dbReference type="NCBIfam" id="TIGR01245">
    <property type="entry name" value="trpD"/>
    <property type="match status" value="1"/>
</dbReference>
<gene>
    <name evidence="10" type="ORF">UFOPK4179_00911</name>
    <name evidence="11" type="ORF">UFOPK4293_00260</name>
</gene>
<evidence type="ECO:0000256" key="4">
    <source>
        <dbReference type="ARBA" id="ARBA00022676"/>
    </source>
</evidence>
<dbReference type="GO" id="GO:0000162">
    <property type="term" value="P:L-tryptophan biosynthetic process"/>
    <property type="evidence" value="ECO:0007669"/>
    <property type="project" value="UniProtKB-KW"/>
</dbReference>